<reference evidence="5 6" key="1">
    <citation type="submission" date="2015-11" db="EMBL/GenBank/DDBJ databases">
        <title>Genomic analysis of 38 Legionella species identifies large and diverse effector repertoires.</title>
        <authorList>
            <person name="Burstein D."/>
            <person name="Amaro F."/>
            <person name="Zusman T."/>
            <person name="Lifshitz Z."/>
            <person name="Cohen O."/>
            <person name="Gilbert J.A."/>
            <person name="Pupko T."/>
            <person name="Shuman H.A."/>
            <person name="Segal G."/>
        </authorList>
    </citation>
    <scope>NUCLEOTIDE SEQUENCE [LARGE SCALE GENOMIC DNA]</scope>
    <source>
        <strain evidence="5 6">Oak Ridge-10</strain>
    </source>
</reference>
<evidence type="ECO:0000313" key="5">
    <source>
        <dbReference type="EMBL" id="KTD37813.1"/>
    </source>
</evidence>
<dbReference type="PANTHER" id="PTHR35936">
    <property type="entry name" value="MEMBRANE-BOUND LYTIC MUREIN TRANSGLYCOSYLASE F"/>
    <property type="match status" value="1"/>
</dbReference>
<feature type="chain" id="PRO_5006915991" evidence="3">
    <location>
        <begin position="22"/>
        <end position="248"/>
    </location>
</feature>
<evidence type="ECO:0000256" key="3">
    <source>
        <dbReference type="SAM" id="SignalP"/>
    </source>
</evidence>
<dbReference type="InterPro" id="IPR001638">
    <property type="entry name" value="Solute-binding_3/MltF_N"/>
</dbReference>
<dbReference type="SMART" id="SM00062">
    <property type="entry name" value="PBPb"/>
    <property type="match status" value="1"/>
</dbReference>
<dbReference type="RefSeq" id="WP_025385335.1">
    <property type="nucleotide sequence ID" value="NZ_LCUA01000002.1"/>
</dbReference>
<comment type="similarity">
    <text evidence="1">Belongs to the bacterial solute-binding protein 3 family.</text>
</comment>
<comment type="caution">
    <text evidence="5">The sequence shown here is derived from an EMBL/GenBank/DDBJ whole genome shotgun (WGS) entry which is preliminary data.</text>
</comment>
<dbReference type="CDD" id="cd13622">
    <property type="entry name" value="PBP2_Arg_3"/>
    <property type="match status" value="1"/>
</dbReference>
<evidence type="ECO:0000259" key="4">
    <source>
        <dbReference type="SMART" id="SM00062"/>
    </source>
</evidence>
<evidence type="ECO:0000313" key="6">
    <source>
        <dbReference type="Proteomes" id="UP000054858"/>
    </source>
</evidence>
<feature type="signal peptide" evidence="3">
    <location>
        <begin position="1"/>
        <end position="21"/>
    </location>
</feature>
<organism evidence="5 6">
    <name type="scientific">Legionella oakridgensis</name>
    <dbReference type="NCBI Taxonomy" id="29423"/>
    <lineage>
        <taxon>Bacteria</taxon>
        <taxon>Pseudomonadati</taxon>
        <taxon>Pseudomonadota</taxon>
        <taxon>Gammaproteobacteria</taxon>
        <taxon>Legionellales</taxon>
        <taxon>Legionellaceae</taxon>
        <taxon>Legionella</taxon>
    </lineage>
</organism>
<evidence type="ECO:0000256" key="1">
    <source>
        <dbReference type="ARBA" id="ARBA00010333"/>
    </source>
</evidence>
<dbReference type="PATRIC" id="fig|29423.5.peg.1562"/>
<sequence>MKRIYYGLIILLIILCSSAFAQNPPLRVAVTNFAPPYVMQGGHKQIFGFDITMMEEICSRLQRTCQFNSMMFEQLLPTLVADKADVAIGAITITPERAKIVNFSLPYLPSQAKFLTNEDYFNKPFDLSVVEGKRIAVETGTVFPAVIKRMGIKNPKIVEFSREEDLIEALSLKKIDFALLDTPTATYWEIRSAGLLKTVGESKEYGFGLGIAVNPNNMALVQAINQALLQYQKSPTFHANYTTYFGNL</sequence>
<accession>A0A0W0WZR7</accession>
<dbReference type="EMBL" id="LNYP01000029">
    <property type="protein sequence ID" value="KTD37813.1"/>
    <property type="molecule type" value="Genomic_DNA"/>
</dbReference>
<evidence type="ECO:0000256" key="2">
    <source>
        <dbReference type="ARBA" id="ARBA00022729"/>
    </source>
</evidence>
<proteinExistence type="inferred from homology"/>
<name>A0A0W0WZR7_9GAMM</name>
<dbReference type="Proteomes" id="UP000054858">
    <property type="component" value="Unassembled WGS sequence"/>
</dbReference>
<dbReference type="SUPFAM" id="SSF53850">
    <property type="entry name" value="Periplasmic binding protein-like II"/>
    <property type="match status" value="1"/>
</dbReference>
<protein>
    <submittedName>
        <fullName evidence="5">Arginine ABC transporter substrate-binding protein</fullName>
    </submittedName>
</protein>
<dbReference type="AlphaFoldDB" id="A0A0W0WZR7"/>
<keyword evidence="2 3" id="KW-0732">Signal</keyword>
<feature type="domain" description="Solute-binding protein family 3/N-terminal" evidence="4">
    <location>
        <begin position="25"/>
        <end position="248"/>
    </location>
</feature>
<dbReference type="Pfam" id="PF00497">
    <property type="entry name" value="SBP_bac_3"/>
    <property type="match status" value="1"/>
</dbReference>
<dbReference type="PANTHER" id="PTHR35936:SF37">
    <property type="entry name" value="AMINO ACID ABC TRANSPORTER SUBSTRATE-BINDING PROTEIN"/>
    <property type="match status" value="1"/>
</dbReference>
<gene>
    <name evidence="5" type="ORF">Loak_1489</name>
</gene>
<dbReference type="Gene3D" id="3.40.190.10">
    <property type="entry name" value="Periplasmic binding protein-like II"/>
    <property type="match status" value="2"/>
</dbReference>